<keyword evidence="12" id="KW-1185">Reference proteome</keyword>
<evidence type="ECO:0000256" key="1">
    <source>
        <dbReference type="ARBA" id="ARBA00001933"/>
    </source>
</evidence>
<evidence type="ECO:0000313" key="11">
    <source>
        <dbReference type="EMBL" id="MDN3590567.1"/>
    </source>
</evidence>
<evidence type="ECO:0000256" key="2">
    <source>
        <dbReference type="ARBA" id="ARBA00007441"/>
    </source>
</evidence>
<evidence type="ECO:0000256" key="6">
    <source>
        <dbReference type="ARBA" id="ARBA00022679"/>
    </source>
</evidence>
<evidence type="ECO:0000256" key="5">
    <source>
        <dbReference type="ARBA" id="ARBA00022576"/>
    </source>
</evidence>
<dbReference type="InterPro" id="IPR050596">
    <property type="entry name" value="AspAT/PAT-like"/>
</dbReference>
<keyword evidence="7" id="KW-0663">Pyridoxal phosphate</keyword>
<accession>A0ABT8BEM4</accession>
<dbReference type="EC" id="2.6.1.1" evidence="3"/>
<dbReference type="GO" id="GO:0008483">
    <property type="term" value="F:transaminase activity"/>
    <property type="evidence" value="ECO:0007669"/>
    <property type="project" value="UniProtKB-KW"/>
</dbReference>
<evidence type="ECO:0000256" key="4">
    <source>
        <dbReference type="ARBA" id="ARBA00016004"/>
    </source>
</evidence>
<comment type="caution">
    <text evidence="11">The sequence shown here is derived from an EMBL/GenBank/DDBJ whole genome shotgun (WGS) entry which is preliminary data.</text>
</comment>
<comment type="similarity">
    <text evidence="2">Belongs to the class-I pyridoxal-phosphate-dependent aminotransferase family.</text>
</comment>
<dbReference type="EMBL" id="JAUFPX010000005">
    <property type="protein sequence ID" value="MDN3590567.1"/>
    <property type="molecule type" value="Genomic_DNA"/>
</dbReference>
<comment type="catalytic activity">
    <reaction evidence="9">
        <text>L-aspartate + 2-oxoglutarate = oxaloacetate + L-glutamate</text>
        <dbReference type="Rhea" id="RHEA:21824"/>
        <dbReference type="ChEBI" id="CHEBI:16452"/>
        <dbReference type="ChEBI" id="CHEBI:16810"/>
        <dbReference type="ChEBI" id="CHEBI:29985"/>
        <dbReference type="ChEBI" id="CHEBI:29991"/>
        <dbReference type="EC" id="2.6.1.1"/>
    </reaction>
</comment>
<dbReference type="SUPFAM" id="SSF53383">
    <property type="entry name" value="PLP-dependent transferases"/>
    <property type="match status" value="1"/>
</dbReference>
<dbReference type="Gene3D" id="3.40.640.10">
    <property type="entry name" value="Type I PLP-dependent aspartate aminotransferase-like (Major domain)"/>
    <property type="match status" value="1"/>
</dbReference>
<evidence type="ECO:0000256" key="3">
    <source>
        <dbReference type="ARBA" id="ARBA00012753"/>
    </source>
</evidence>
<dbReference type="PANTHER" id="PTHR46383:SF2">
    <property type="entry name" value="AMINOTRANSFERASE"/>
    <property type="match status" value="1"/>
</dbReference>
<evidence type="ECO:0000256" key="8">
    <source>
        <dbReference type="ARBA" id="ARBA00031658"/>
    </source>
</evidence>
<dbReference type="PANTHER" id="PTHR46383">
    <property type="entry name" value="ASPARTATE AMINOTRANSFERASE"/>
    <property type="match status" value="1"/>
</dbReference>
<gene>
    <name evidence="11" type="ORF">QWZ12_08065</name>
</gene>
<evidence type="ECO:0000313" key="12">
    <source>
        <dbReference type="Proteomes" id="UP001224644"/>
    </source>
</evidence>
<protein>
    <recommendedName>
        <fullName evidence="4">8-amino-7-oxononanoate synthase</fullName>
        <ecNumber evidence="3">2.6.1.1</ecNumber>
    </recommendedName>
    <alternativeName>
        <fullName evidence="8">Alpha-oxoamine synthase</fullName>
    </alternativeName>
</protein>
<dbReference type="InterPro" id="IPR015424">
    <property type="entry name" value="PyrdxlP-dep_Trfase"/>
</dbReference>
<comment type="cofactor">
    <cofactor evidence="1">
        <name>pyridoxal 5'-phosphate</name>
        <dbReference type="ChEBI" id="CHEBI:597326"/>
    </cofactor>
</comment>
<feature type="domain" description="Aminotransferase class I/classII large" evidence="10">
    <location>
        <begin position="43"/>
        <end position="389"/>
    </location>
</feature>
<dbReference type="InterPro" id="IPR004839">
    <property type="entry name" value="Aminotransferase_I/II_large"/>
</dbReference>
<dbReference type="Pfam" id="PF00155">
    <property type="entry name" value="Aminotran_1_2"/>
    <property type="match status" value="1"/>
</dbReference>
<proteinExistence type="inferred from homology"/>
<evidence type="ECO:0000256" key="7">
    <source>
        <dbReference type="ARBA" id="ARBA00022898"/>
    </source>
</evidence>
<keyword evidence="6" id="KW-0808">Transferase</keyword>
<name>A0ABT8BEM4_9HYPH</name>
<reference evidence="12" key="1">
    <citation type="journal article" date="2019" name="Int. J. Syst. Evol. Microbiol.">
        <title>The Global Catalogue of Microorganisms (GCM) 10K type strain sequencing project: providing services to taxonomists for standard genome sequencing and annotation.</title>
        <authorList>
            <consortium name="The Broad Institute Genomics Platform"/>
            <consortium name="The Broad Institute Genome Sequencing Center for Infectious Disease"/>
            <person name="Wu L."/>
            <person name="Ma J."/>
        </authorList>
    </citation>
    <scope>NUCLEOTIDE SEQUENCE [LARGE SCALE GENOMIC DNA]</scope>
    <source>
        <strain evidence="12">CECT 7069</strain>
    </source>
</reference>
<dbReference type="Proteomes" id="UP001224644">
    <property type="component" value="Unassembled WGS sequence"/>
</dbReference>
<sequence length="394" mass="41897">MTLRSPRAATSPLPSRRAARVAPFLAMDVMTAAAAREARGDGVVHMEVGQPSAPAPRAVVAAAQGALAGGTLPYTQALGLPALRARIARHYADTHGVTVALERIVVTTGSSAGFILAFLALFDVGARVAVPQPGYPAYRSILNALDLVPAPLPLRQVDRYAPTSQGLRALHEEAPLAGVLVMSPANPSGTVIAPERLADLCATARALDLRFISDEIYHGLSFGVPTDTALRYEPDAIVINSFSKTWCMTGWRIGWMVVPEWLVRPVERLAQNLFISAPYLSQVAALAAFDAVEEVEAVRAGYAANRELLLDAFPGLGLGRTHPADGAFYLYADVANLTDDAAGFCRRMLDEAGVAATPGLDFDAVAGQHHVRFSFAGSHADCADAVRRLKAWLR</sequence>
<dbReference type="CDD" id="cd00609">
    <property type="entry name" value="AAT_like"/>
    <property type="match status" value="1"/>
</dbReference>
<evidence type="ECO:0000259" key="10">
    <source>
        <dbReference type="Pfam" id="PF00155"/>
    </source>
</evidence>
<organism evidence="11 12">
    <name type="scientific">Methylobacterium adhaesivum</name>
    <dbReference type="NCBI Taxonomy" id="333297"/>
    <lineage>
        <taxon>Bacteria</taxon>
        <taxon>Pseudomonadati</taxon>
        <taxon>Pseudomonadota</taxon>
        <taxon>Alphaproteobacteria</taxon>
        <taxon>Hyphomicrobiales</taxon>
        <taxon>Methylobacteriaceae</taxon>
        <taxon>Methylobacterium</taxon>
    </lineage>
</organism>
<evidence type="ECO:0000256" key="9">
    <source>
        <dbReference type="ARBA" id="ARBA00049185"/>
    </source>
</evidence>
<keyword evidence="5 11" id="KW-0032">Aminotransferase</keyword>
<dbReference type="InterPro" id="IPR015421">
    <property type="entry name" value="PyrdxlP-dep_Trfase_major"/>
</dbReference>
<dbReference type="RefSeq" id="WP_238225993.1">
    <property type="nucleotide sequence ID" value="NZ_BPQD01000015.1"/>
</dbReference>